<keyword evidence="7" id="KW-1185">Reference proteome</keyword>
<dbReference type="SMART" id="SM00448">
    <property type="entry name" value="REC"/>
    <property type="match status" value="2"/>
</dbReference>
<dbReference type="SUPFAM" id="SSF52172">
    <property type="entry name" value="CheY-like"/>
    <property type="match status" value="2"/>
</dbReference>
<dbReference type="PANTHER" id="PTHR45138:SF9">
    <property type="entry name" value="DIGUANYLATE CYCLASE DGCM-RELATED"/>
    <property type="match status" value="1"/>
</dbReference>
<dbReference type="PROSITE" id="PS50887">
    <property type="entry name" value="GGDEF"/>
    <property type="match status" value="1"/>
</dbReference>
<evidence type="ECO:0000313" key="7">
    <source>
        <dbReference type="Proteomes" id="UP000186074"/>
    </source>
</evidence>
<accession>A0A1P8KPQ0</accession>
<dbReference type="STRING" id="1850254.LPB137_11710"/>
<dbReference type="InterPro" id="IPR029787">
    <property type="entry name" value="Nucleotide_cyclase"/>
</dbReference>
<dbReference type="InterPro" id="IPR050469">
    <property type="entry name" value="Diguanylate_Cyclase"/>
</dbReference>
<protein>
    <recommendedName>
        <fullName evidence="1">diguanylate cyclase</fullName>
        <ecNumber evidence="1">2.7.7.65</ecNumber>
    </recommendedName>
</protein>
<dbReference type="EC" id="2.7.7.65" evidence="1"/>
<dbReference type="GO" id="GO:0000160">
    <property type="term" value="P:phosphorelay signal transduction system"/>
    <property type="evidence" value="ECO:0007669"/>
    <property type="project" value="InterPro"/>
</dbReference>
<dbReference type="Gene3D" id="3.30.70.270">
    <property type="match status" value="1"/>
</dbReference>
<evidence type="ECO:0000256" key="1">
    <source>
        <dbReference type="ARBA" id="ARBA00012528"/>
    </source>
</evidence>
<feature type="domain" description="Response regulatory" evidence="4">
    <location>
        <begin position="127"/>
        <end position="244"/>
    </location>
</feature>
<dbReference type="EMBL" id="CP019070">
    <property type="protein sequence ID" value="APW66469.1"/>
    <property type="molecule type" value="Genomic_DNA"/>
</dbReference>
<evidence type="ECO:0000313" key="6">
    <source>
        <dbReference type="EMBL" id="APW66469.1"/>
    </source>
</evidence>
<dbReference type="Proteomes" id="UP000186074">
    <property type="component" value="Chromosome"/>
</dbReference>
<feature type="modified residue" description="4-aspartylphosphate" evidence="3">
    <location>
        <position position="56"/>
    </location>
</feature>
<dbReference type="SMART" id="SM00267">
    <property type="entry name" value="GGDEF"/>
    <property type="match status" value="1"/>
</dbReference>
<comment type="catalytic activity">
    <reaction evidence="2">
        <text>2 GTP = 3',3'-c-di-GMP + 2 diphosphate</text>
        <dbReference type="Rhea" id="RHEA:24898"/>
        <dbReference type="ChEBI" id="CHEBI:33019"/>
        <dbReference type="ChEBI" id="CHEBI:37565"/>
        <dbReference type="ChEBI" id="CHEBI:58805"/>
        <dbReference type="EC" id="2.7.7.65"/>
    </reaction>
</comment>
<dbReference type="AlphaFoldDB" id="A0A1P8KPQ0"/>
<evidence type="ECO:0000256" key="2">
    <source>
        <dbReference type="ARBA" id="ARBA00034247"/>
    </source>
</evidence>
<dbReference type="PROSITE" id="PS50110">
    <property type="entry name" value="RESPONSE_REGULATORY"/>
    <property type="match status" value="2"/>
</dbReference>
<dbReference type="InterPro" id="IPR001789">
    <property type="entry name" value="Sig_transdc_resp-reg_receiver"/>
</dbReference>
<dbReference type="GO" id="GO:0005886">
    <property type="term" value="C:plasma membrane"/>
    <property type="evidence" value="ECO:0007669"/>
    <property type="project" value="TreeGrafter"/>
</dbReference>
<dbReference type="GO" id="GO:0043709">
    <property type="term" value="P:cell adhesion involved in single-species biofilm formation"/>
    <property type="evidence" value="ECO:0007669"/>
    <property type="project" value="TreeGrafter"/>
</dbReference>
<proteinExistence type="predicted"/>
<dbReference type="FunFam" id="3.30.70.270:FF:000001">
    <property type="entry name" value="Diguanylate cyclase domain protein"/>
    <property type="match status" value="1"/>
</dbReference>
<evidence type="ECO:0000256" key="3">
    <source>
        <dbReference type="PROSITE-ProRule" id="PRU00169"/>
    </source>
</evidence>
<organism evidence="6 7">
    <name type="scientific">Poseidonibacter parvus</name>
    <dbReference type="NCBI Taxonomy" id="1850254"/>
    <lineage>
        <taxon>Bacteria</taxon>
        <taxon>Pseudomonadati</taxon>
        <taxon>Campylobacterota</taxon>
        <taxon>Epsilonproteobacteria</taxon>
        <taxon>Campylobacterales</taxon>
        <taxon>Arcobacteraceae</taxon>
        <taxon>Poseidonibacter</taxon>
    </lineage>
</organism>
<sequence length="416" mass="47833">MKYKVLVIDDSISIGKTLKNLIESNINIEVYIAKTKKESAQLILEYKGKFDVILADLGLPDAPNGEVVDFLAKFTTPIVILTGSDNIDIENNFRNKNIVDYIVKDGISALQYAASIVNRIIKNQYIKILVVDDSKTFLKQAEDFINRYKLIPLLSTNGEDALKTLKENKDIKIVLTDYLMPKMDGIELTKRIRSNYSKDELSIIVTSNASDSRIPSKFLKLGANDFLYKGFSKEEFFVRINSNLEIIELFEDMKNKVNKDYMTGLYNRRYFFEFGKKIYEDNKKANKSLALSIIDIDNFKNINDSYGHDVGDEAIKEVAKILNKNIISNSLIARLGGEEFCILFYNRTKDEIEKLLEVIRRNFENNFIEINELKINYTVSIGCSFEYGKNIDDMLQLADKGLYDAKKNGRNQVRYR</sequence>
<dbReference type="InterPro" id="IPR000160">
    <property type="entry name" value="GGDEF_dom"/>
</dbReference>
<dbReference type="SUPFAM" id="SSF55073">
    <property type="entry name" value="Nucleotide cyclase"/>
    <property type="match status" value="1"/>
</dbReference>
<dbReference type="Gene3D" id="3.40.50.2300">
    <property type="match status" value="2"/>
</dbReference>
<dbReference type="InterPro" id="IPR011006">
    <property type="entry name" value="CheY-like_superfamily"/>
</dbReference>
<name>A0A1P8KPQ0_9BACT</name>
<dbReference type="Pfam" id="PF00072">
    <property type="entry name" value="Response_reg"/>
    <property type="match status" value="2"/>
</dbReference>
<dbReference type="KEGG" id="alp:LPB137_11710"/>
<evidence type="ECO:0000259" key="4">
    <source>
        <dbReference type="PROSITE" id="PS50110"/>
    </source>
</evidence>
<dbReference type="GO" id="GO:1902201">
    <property type="term" value="P:negative regulation of bacterial-type flagellum-dependent cell motility"/>
    <property type="evidence" value="ECO:0007669"/>
    <property type="project" value="TreeGrafter"/>
</dbReference>
<dbReference type="Pfam" id="PF00990">
    <property type="entry name" value="GGDEF"/>
    <property type="match status" value="1"/>
</dbReference>
<feature type="modified residue" description="4-aspartylphosphate" evidence="3">
    <location>
        <position position="177"/>
    </location>
</feature>
<gene>
    <name evidence="6" type="ORF">LPB137_11710</name>
</gene>
<reference evidence="6 7" key="1">
    <citation type="submission" date="2017-01" db="EMBL/GenBank/DDBJ databases">
        <title>Genome sequencing of Arcobacter sp. LPB0137.</title>
        <authorList>
            <person name="Lee G.-W."/>
            <person name="Yi H."/>
        </authorList>
    </citation>
    <scope>NUCLEOTIDE SEQUENCE [LARGE SCALE GENOMIC DNA]</scope>
    <source>
        <strain evidence="6 7">LPB0137</strain>
    </source>
</reference>
<feature type="domain" description="Response regulatory" evidence="4">
    <location>
        <begin position="4"/>
        <end position="119"/>
    </location>
</feature>
<evidence type="ECO:0000259" key="5">
    <source>
        <dbReference type="PROSITE" id="PS50887"/>
    </source>
</evidence>
<feature type="domain" description="GGDEF" evidence="5">
    <location>
        <begin position="287"/>
        <end position="416"/>
    </location>
</feature>
<dbReference type="CDD" id="cd01949">
    <property type="entry name" value="GGDEF"/>
    <property type="match status" value="1"/>
</dbReference>
<dbReference type="PANTHER" id="PTHR45138">
    <property type="entry name" value="REGULATORY COMPONENTS OF SENSORY TRANSDUCTION SYSTEM"/>
    <property type="match status" value="1"/>
</dbReference>
<keyword evidence="3" id="KW-0597">Phosphoprotein</keyword>
<dbReference type="NCBIfam" id="TIGR00254">
    <property type="entry name" value="GGDEF"/>
    <property type="match status" value="1"/>
</dbReference>
<dbReference type="GO" id="GO:0052621">
    <property type="term" value="F:diguanylate cyclase activity"/>
    <property type="evidence" value="ECO:0007669"/>
    <property type="project" value="UniProtKB-EC"/>
</dbReference>
<dbReference type="InterPro" id="IPR043128">
    <property type="entry name" value="Rev_trsase/Diguanyl_cyclase"/>
</dbReference>